<evidence type="ECO:0008006" key="3">
    <source>
        <dbReference type="Google" id="ProtNLM"/>
    </source>
</evidence>
<sequence length="156" mass="16978">MQYQFGKTSRPDLPYQQQLAVGRKVASHFSGMLPALGICAGSQPAIEGRFHWQLAVLQQHLQQLPYLLSSSSPCIADFGLMGPLYAHLYIDPLPSYLIKCTVPLVADYIERACSIAPTSQPAGKDPIVALQPQHPQQPAEGQLHVGIIIICCLEGC</sequence>
<name>A0ABY8TKN4_TETOB</name>
<evidence type="ECO:0000313" key="2">
    <source>
        <dbReference type="Proteomes" id="UP001244341"/>
    </source>
</evidence>
<reference evidence="1 2" key="1">
    <citation type="submission" date="2023-05" db="EMBL/GenBank/DDBJ databases">
        <title>A 100% complete, gapless, phased diploid assembly of the Scenedesmus obliquus UTEX 3031 genome.</title>
        <authorList>
            <person name="Biondi T.C."/>
            <person name="Hanschen E.R."/>
            <person name="Kwon T."/>
            <person name="Eng W."/>
            <person name="Kruse C.P.S."/>
            <person name="Koehler S.I."/>
            <person name="Kunde Y."/>
            <person name="Gleasner C.D."/>
            <person name="You Mak K.T."/>
            <person name="Polle J."/>
            <person name="Hovde B.T."/>
            <person name="Starkenburg S.R."/>
        </authorList>
    </citation>
    <scope>NUCLEOTIDE SEQUENCE [LARGE SCALE GENOMIC DNA]</scope>
    <source>
        <strain evidence="1 2">DOE0152z</strain>
    </source>
</reference>
<organism evidence="1 2">
    <name type="scientific">Tetradesmus obliquus</name>
    <name type="common">Green alga</name>
    <name type="synonym">Acutodesmus obliquus</name>
    <dbReference type="NCBI Taxonomy" id="3088"/>
    <lineage>
        <taxon>Eukaryota</taxon>
        <taxon>Viridiplantae</taxon>
        <taxon>Chlorophyta</taxon>
        <taxon>core chlorophytes</taxon>
        <taxon>Chlorophyceae</taxon>
        <taxon>CS clade</taxon>
        <taxon>Sphaeropleales</taxon>
        <taxon>Scenedesmaceae</taxon>
        <taxon>Tetradesmus</taxon>
    </lineage>
</organism>
<proteinExistence type="predicted"/>
<dbReference type="Proteomes" id="UP001244341">
    <property type="component" value="Chromosome 1b"/>
</dbReference>
<keyword evidence="2" id="KW-1185">Reference proteome</keyword>
<gene>
    <name evidence="1" type="ORF">OEZ85_009072</name>
</gene>
<dbReference type="EMBL" id="CP126208">
    <property type="protein sequence ID" value="WIA09686.1"/>
    <property type="molecule type" value="Genomic_DNA"/>
</dbReference>
<dbReference type="CDD" id="cd00299">
    <property type="entry name" value="GST_C_family"/>
    <property type="match status" value="1"/>
</dbReference>
<accession>A0ABY8TKN4</accession>
<protein>
    <recommendedName>
        <fullName evidence="3">GST C-terminal domain-containing protein</fullName>
    </recommendedName>
</protein>
<evidence type="ECO:0000313" key="1">
    <source>
        <dbReference type="EMBL" id="WIA09686.1"/>
    </source>
</evidence>